<evidence type="ECO:0000256" key="5">
    <source>
        <dbReference type="ARBA" id="ARBA00023136"/>
    </source>
</evidence>
<dbReference type="PANTHER" id="PTHR43124">
    <property type="entry name" value="PURINE EFFLUX PUMP PBUE"/>
    <property type="match status" value="1"/>
</dbReference>
<evidence type="ECO:0000256" key="4">
    <source>
        <dbReference type="ARBA" id="ARBA00022989"/>
    </source>
</evidence>
<dbReference type="GO" id="GO:0005886">
    <property type="term" value="C:plasma membrane"/>
    <property type="evidence" value="ECO:0007669"/>
    <property type="project" value="UniProtKB-SubCell"/>
</dbReference>
<dbReference type="AlphaFoldDB" id="A0A542DEA7"/>
<dbReference type="GO" id="GO:0022857">
    <property type="term" value="F:transmembrane transporter activity"/>
    <property type="evidence" value="ECO:0007669"/>
    <property type="project" value="InterPro"/>
</dbReference>
<keyword evidence="5 6" id="KW-0472">Membrane</keyword>
<accession>A0A542DEA7</accession>
<feature type="transmembrane region" description="Helical" evidence="6">
    <location>
        <begin position="246"/>
        <end position="269"/>
    </location>
</feature>
<feature type="transmembrane region" description="Helical" evidence="6">
    <location>
        <begin position="21"/>
        <end position="46"/>
    </location>
</feature>
<feature type="transmembrane region" description="Helical" evidence="6">
    <location>
        <begin position="87"/>
        <end position="108"/>
    </location>
</feature>
<dbReference type="InterPro" id="IPR036259">
    <property type="entry name" value="MFS_trans_sf"/>
</dbReference>
<proteinExistence type="predicted"/>
<feature type="transmembrane region" description="Helical" evidence="6">
    <location>
        <begin position="173"/>
        <end position="194"/>
    </location>
</feature>
<evidence type="ECO:0000256" key="6">
    <source>
        <dbReference type="SAM" id="Phobius"/>
    </source>
</evidence>
<feature type="transmembrane region" description="Helical" evidence="6">
    <location>
        <begin position="215"/>
        <end position="240"/>
    </location>
</feature>
<sequence length="399" mass="39400">MTQARDGGDSTAGESGPVRGLPALLTVAMALSMLPLFLLGALGPYLVEEFDIAAPLLGVVVTVGFAVASVLSLMIGPAVGALGPRRCLIGMFGVTAVMLAVFAIAPAYGWLVAAVAGSGIGQALANPATNQLIATRVPAPRRAGVTGLKQSGVQLGAFFAGLPLAALAAAAEWRIAVGLAAATALLAAFAALIVPADRQPARLPVLTAARPRGDAAWLAGFSVLLGAGISAVNTYIALYGTSQLDISAGVAGGLIAALGIAGIVGRMGWSAVAARRGLPGALLAPLALGAVLAALLLAAAAPFGSAFAWVGAVGVGAFAVAANAVSMVTVITTARPEQVGKDSAVVAAGFFAGFAVGPPALGMLAAAAGGRYEAGWLLVAVEFLGAAGVAWWWRRRRAA</sequence>
<comment type="subcellular location">
    <subcellularLocation>
        <location evidence="1">Cell membrane</location>
        <topology evidence="1">Multi-pass membrane protein</topology>
    </subcellularLocation>
</comment>
<dbReference type="Proteomes" id="UP000320876">
    <property type="component" value="Unassembled WGS sequence"/>
</dbReference>
<dbReference type="PANTHER" id="PTHR43124:SF3">
    <property type="entry name" value="CHLORAMPHENICOL EFFLUX PUMP RV0191"/>
    <property type="match status" value="1"/>
</dbReference>
<keyword evidence="4 6" id="KW-1133">Transmembrane helix</keyword>
<dbReference type="InterPro" id="IPR050189">
    <property type="entry name" value="MFS_Efflux_Transporters"/>
</dbReference>
<evidence type="ECO:0000256" key="1">
    <source>
        <dbReference type="ARBA" id="ARBA00004651"/>
    </source>
</evidence>
<feature type="transmembrane region" description="Helical" evidence="6">
    <location>
        <begin position="281"/>
        <end position="301"/>
    </location>
</feature>
<dbReference type="Pfam" id="PF07690">
    <property type="entry name" value="MFS_1"/>
    <property type="match status" value="1"/>
</dbReference>
<dbReference type="InterPro" id="IPR011701">
    <property type="entry name" value="MFS"/>
</dbReference>
<dbReference type="InterPro" id="IPR020846">
    <property type="entry name" value="MFS_dom"/>
</dbReference>
<feature type="transmembrane region" description="Helical" evidence="6">
    <location>
        <begin position="52"/>
        <end position="75"/>
    </location>
</feature>
<feature type="transmembrane region" description="Helical" evidence="6">
    <location>
        <begin position="307"/>
        <end position="332"/>
    </location>
</feature>
<evidence type="ECO:0000259" key="7">
    <source>
        <dbReference type="PROSITE" id="PS50850"/>
    </source>
</evidence>
<keyword evidence="2" id="KW-1003">Cell membrane</keyword>
<keyword evidence="3 6" id="KW-0812">Transmembrane</keyword>
<organism evidence="8 9">
    <name type="scientific">Amycolatopsis cihanbeyliensis</name>
    <dbReference type="NCBI Taxonomy" id="1128664"/>
    <lineage>
        <taxon>Bacteria</taxon>
        <taxon>Bacillati</taxon>
        <taxon>Actinomycetota</taxon>
        <taxon>Actinomycetes</taxon>
        <taxon>Pseudonocardiales</taxon>
        <taxon>Pseudonocardiaceae</taxon>
        <taxon>Amycolatopsis</taxon>
    </lineage>
</organism>
<feature type="transmembrane region" description="Helical" evidence="6">
    <location>
        <begin position="374"/>
        <end position="393"/>
    </location>
</feature>
<dbReference type="SUPFAM" id="SSF103473">
    <property type="entry name" value="MFS general substrate transporter"/>
    <property type="match status" value="1"/>
</dbReference>
<dbReference type="Gene3D" id="1.20.1250.20">
    <property type="entry name" value="MFS general substrate transporter like domains"/>
    <property type="match status" value="2"/>
</dbReference>
<dbReference type="EMBL" id="VFML01000001">
    <property type="protein sequence ID" value="TQJ01414.1"/>
    <property type="molecule type" value="Genomic_DNA"/>
</dbReference>
<dbReference type="RefSeq" id="WP_211357953.1">
    <property type="nucleotide sequence ID" value="NZ_VFML01000001.1"/>
</dbReference>
<name>A0A542DEA7_AMYCI</name>
<evidence type="ECO:0000256" key="3">
    <source>
        <dbReference type="ARBA" id="ARBA00022692"/>
    </source>
</evidence>
<dbReference type="PROSITE" id="PS50850">
    <property type="entry name" value="MFS"/>
    <property type="match status" value="1"/>
</dbReference>
<evidence type="ECO:0000313" key="8">
    <source>
        <dbReference type="EMBL" id="TQJ01414.1"/>
    </source>
</evidence>
<keyword evidence="9" id="KW-1185">Reference proteome</keyword>
<evidence type="ECO:0000313" key="9">
    <source>
        <dbReference type="Proteomes" id="UP000320876"/>
    </source>
</evidence>
<reference evidence="8 9" key="1">
    <citation type="submission" date="2019-06" db="EMBL/GenBank/DDBJ databases">
        <title>Sequencing the genomes of 1000 actinobacteria strains.</title>
        <authorList>
            <person name="Klenk H.-P."/>
        </authorList>
    </citation>
    <scope>NUCLEOTIDE SEQUENCE [LARGE SCALE GENOMIC DNA]</scope>
    <source>
        <strain evidence="8 9">DSM 45679</strain>
    </source>
</reference>
<comment type="caution">
    <text evidence="8">The sequence shown here is derived from an EMBL/GenBank/DDBJ whole genome shotgun (WGS) entry which is preliminary data.</text>
</comment>
<evidence type="ECO:0000256" key="2">
    <source>
        <dbReference type="ARBA" id="ARBA00022475"/>
    </source>
</evidence>
<feature type="transmembrane region" description="Helical" evidence="6">
    <location>
        <begin position="344"/>
        <end position="368"/>
    </location>
</feature>
<feature type="domain" description="Major facilitator superfamily (MFS) profile" evidence="7">
    <location>
        <begin position="21"/>
        <end position="397"/>
    </location>
</feature>
<gene>
    <name evidence="8" type="ORF">FB471_1092</name>
</gene>
<protein>
    <submittedName>
        <fullName evidence="8">Putative MFS family arabinose efflux permease</fullName>
    </submittedName>
</protein>